<keyword evidence="11" id="KW-0131">Cell cycle</keyword>
<keyword evidence="3" id="KW-0132">Cell division</keyword>
<feature type="region of interest" description="Disordered" evidence="15">
    <location>
        <begin position="775"/>
        <end position="796"/>
    </location>
</feature>
<evidence type="ECO:0000256" key="2">
    <source>
        <dbReference type="ARBA" id="ARBA00022490"/>
    </source>
</evidence>
<evidence type="ECO:0000256" key="4">
    <source>
        <dbReference type="ARBA" id="ARBA00022701"/>
    </source>
</evidence>
<keyword evidence="8 14" id="KW-0175">Coiled coil</keyword>
<feature type="non-terminal residue" evidence="17">
    <location>
        <position position="1"/>
    </location>
</feature>
<dbReference type="PRINTS" id="PR00380">
    <property type="entry name" value="KINESINHEAVY"/>
</dbReference>
<gene>
    <name evidence="17" type="ORF">PENTCL1PPCAC_6257</name>
</gene>
<name>A0AAV5SMX3_9BILA</name>
<dbReference type="GO" id="GO:0072686">
    <property type="term" value="C:mitotic spindle"/>
    <property type="evidence" value="ECO:0007669"/>
    <property type="project" value="TreeGrafter"/>
</dbReference>
<evidence type="ECO:0000256" key="7">
    <source>
        <dbReference type="ARBA" id="ARBA00022840"/>
    </source>
</evidence>
<evidence type="ECO:0000256" key="5">
    <source>
        <dbReference type="ARBA" id="ARBA00022741"/>
    </source>
</evidence>
<proteinExistence type="inferred from homology"/>
<dbReference type="GO" id="GO:0005876">
    <property type="term" value="C:spindle microtubule"/>
    <property type="evidence" value="ECO:0007669"/>
    <property type="project" value="TreeGrafter"/>
</dbReference>
<feature type="coiled-coil region" evidence="14">
    <location>
        <begin position="547"/>
        <end position="574"/>
    </location>
</feature>
<dbReference type="InterPro" id="IPR019821">
    <property type="entry name" value="Kinesin_motor_CS"/>
</dbReference>
<evidence type="ECO:0000256" key="3">
    <source>
        <dbReference type="ARBA" id="ARBA00022618"/>
    </source>
</evidence>
<keyword evidence="2" id="KW-0963">Cytoplasm</keyword>
<dbReference type="InterPro" id="IPR001752">
    <property type="entry name" value="Kinesin_motor_dom"/>
</dbReference>
<organism evidence="17 18">
    <name type="scientific">Pristionchus entomophagus</name>
    <dbReference type="NCBI Taxonomy" id="358040"/>
    <lineage>
        <taxon>Eukaryota</taxon>
        <taxon>Metazoa</taxon>
        <taxon>Ecdysozoa</taxon>
        <taxon>Nematoda</taxon>
        <taxon>Chromadorea</taxon>
        <taxon>Rhabditida</taxon>
        <taxon>Rhabditina</taxon>
        <taxon>Diplogasteromorpha</taxon>
        <taxon>Diplogasteroidea</taxon>
        <taxon>Neodiplogasteridae</taxon>
        <taxon>Pristionchus</taxon>
    </lineage>
</organism>
<keyword evidence="10" id="KW-0206">Cytoskeleton</keyword>
<keyword evidence="9 12" id="KW-0505">Motor protein</keyword>
<dbReference type="GO" id="GO:0008017">
    <property type="term" value="F:microtubule binding"/>
    <property type="evidence" value="ECO:0007669"/>
    <property type="project" value="InterPro"/>
</dbReference>
<dbReference type="SUPFAM" id="SSF52540">
    <property type="entry name" value="P-loop containing nucleoside triphosphate hydrolases"/>
    <property type="match status" value="1"/>
</dbReference>
<dbReference type="InterPro" id="IPR027417">
    <property type="entry name" value="P-loop_NTPase"/>
</dbReference>
<feature type="binding site" evidence="12">
    <location>
        <begin position="98"/>
        <end position="105"/>
    </location>
    <ligand>
        <name>ATP</name>
        <dbReference type="ChEBI" id="CHEBI:30616"/>
    </ligand>
</feature>
<evidence type="ECO:0000256" key="10">
    <source>
        <dbReference type="ARBA" id="ARBA00023212"/>
    </source>
</evidence>
<dbReference type="GO" id="GO:0005634">
    <property type="term" value="C:nucleus"/>
    <property type="evidence" value="ECO:0007669"/>
    <property type="project" value="TreeGrafter"/>
</dbReference>
<dbReference type="InterPro" id="IPR036961">
    <property type="entry name" value="Kinesin_motor_dom_sf"/>
</dbReference>
<evidence type="ECO:0000313" key="18">
    <source>
        <dbReference type="Proteomes" id="UP001432027"/>
    </source>
</evidence>
<feature type="region of interest" description="Disordered" evidence="15">
    <location>
        <begin position="1"/>
        <end position="20"/>
    </location>
</feature>
<feature type="compositionally biased region" description="Basic residues" evidence="15">
    <location>
        <begin position="926"/>
        <end position="939"/>
    </location>
</feature>
<comment type="caution">
    <text evidence="17">The sequence shown here is derived from an EMBL/GenBank/DDBJ whole genome shotgun (WGS) entry which is preliminary data.</text>
</comment>
<evidence type="ECO:0000259" key="16">
    <source>
        <dbReference type="PROSITE" id="PS50067"/>
    </source>
</evidence>
<feature type="coiled-coil region" evidence="14">
    <location>
        <begin position="637"/>
        <end position="696"/>
    </location>
</feature>
<dbReference type="Pfam" id="PF00225">
    <property type="entry name" value="Kinesin"/>
    <property type="match status" value="1"/>
</dbReference>
<evidence type="ECO:0000256" key="14">
    <source>
        <dbReference type="SAM" id="Coils"/>
    </source>
</evidence>
<dbReference type="PROSITE" id="PS00411">
    <property type="entry name" value="KINESIN_MOTOR_1"/>
    <property type="match status" value="1"/>
</dbReference>
<accession>A0AAV5SMX3</accession>
<keyword evidence="4 13" id="KW-0493">Microtubule</keyword>
<evidence type="ECO:0000256" key="11">
    <source>
        <dbReference type="ARBA" id="ARBA00023306"/>
    </source>
</evidence>
<evidence type="ECO:0000313" key="17">
    <source>
        <dbReference type="EMBL" id="GMS84082.1"/>
    </source>
</evidence>
<feature type="compositionally biased region" description="Basic and acidic residues" evidence="15">
    <location>
        <begin position="868"/>
        <end position="898"/>
    </location>
</feature>
<protein>
    <recommendedName>
        <fullName evidence="13">Kinesin-like protein</fullName>
    </recommendedName>
</protein>
<keyword evidence="5 12" id="KW-0547">Nucleotide-binding</keyword>
<dbReference type="GO" id="GO:0090307">
    <property type="term" value="P:mitotic spindle assembly"/>
    <property type="evidence" value="ECO:0007669"/>
    <property type="project" value="TreeGrafter"/>
</dbReference>
<dbReference type="InterPro" id="IPR047149">
    <property type="entry name" value="KIF11-like"/>
</dbReference>
<dbReference type="SMART" id="SM00129">
    <property type="entry name" value="KISc"/>
    <property type="match status" value="1"/>
</dbReference>
<dbReference type="EMBL" id="BTSX01000002">
    <property type="protein sequence ID" value="GMS84082.1"/>
    <property type="molecule type" value="Genomic_DNA"/>
</dbReference>
<evidence type="ECO:0000256" key="9">
    <source>
        <dbReference type="ARBA" id="ARBA00023175"/>
    </source>
</evidence>
<dbReference type="Proteomes" id="UP001432027">
    <property type="component" value="Unassembled WGS sequence"/>
</dbReference>
<feature type="compositionally biased region" description="Basic and acidic residues" evidence="15">
    <location>
        <begin position="940"/>
        <end position="954"/>
    </location>
</feature>
<evidence type="ECO:0000256" key="1">
    <source>
        <dbReference type="ARBA" id="ARBA00004245"/>
    </source>
</evidence>
<feature type="coiled-coil region" evidence="14">
    <location>
        <begin position="369"/>
        <end position="482"/>
    </location>
</feature>
<dbReference type="PANTHER" id="PTHR47970">
    <property type="entry name" value="KINESIN-LIKE PROTEIN KIF11"/>
    <property type="match status" value="1"/>
</dbReference>
<dbReference type="PANTHER" id="PTHR47970:SF12">
    <property type="entry name" value="KINESIN FAMILY MEMBER 11"/>
    <property type="match status" value="1"/>
</dbReference>
<dbReference type="GO" id="GO:0051301">
    <property type="term" value="P:cell division"/>
    <property type="evidence" value="ECO:0007669"/>
    <property type="project" value="UniProtKB-KW"/>
</dbReference>
<dbReference type="PROSITE" id="PS50067">
    <property type="entry name" value="KINESIN_MOTOR_2"/>
    <property type="match status" value="1"/>
</dbReference>
<reference evidence="17" key="1">
    <citation type="submission" date="2023-10" db="EMBL/GenBank/DDBJ databases">
        <title>Genome assembly of Pristionchus species.</title>
        <authorList>
            <person name="Yoshida K."/>
            <person name="Sommer R.J."/>
        </authorList>
    </citation>
    <scope>NUCLEOTIDE SEQUENCE</scope>
    <source>
        <strain evidence="17">RS0144</strain>
    </source>
</reference>
<sequence>QMIPGSSIKKKGSSSAAARSNVAVAIRVRPPNEKEAKETVVVKTDPIDRSVTMRNKVFSNFDRVYGQNSRQSDIYKELVKKQVDDVLRGYNCTIFAYGQTGTGKTFTMEGGEGSIEGDWETDETTGIIPRSAQHIFTELSAKTGIEYIVRLSYVEIYNEEMIDLLASTSSDDKHLIRLFEDPAKKGSIVIHGVEDIPVRCRDDVYRLLKQGTERRRTAETFMNKRSSRSHSVLTISVLIRESLPSGEELVKQGKLRLVDLAGSENIGRSGAEGKRAKEAGNINTSLLALGRVINALTTNAIHVPYRESKLTRLLQDSLGGSSITTIIATLSPVNSNFEESVSTLEYAHRAMNIKNKPEVNENVNKKDLFKEYSGQIERLMRELKAARDKNGVYLDQELFDEMGKKIETSDEKIACLEQQLEDTLEMMKKHLMDIELMDDYYGKAYTRVRSLEERLAMRVEELEEAKMTIAKEKQAHEDTRRALGRSLSHADTAYCVAEETRRQGWEAHHELMRLHPRCDAIGEIALFNRDVSIQLSRSMYTLIPPIREMNEERMKKGEENMKEAQKTLDVLKGVMEEGVKTSKASLNDAATTVKSMRSRLSSLDDGYNASVEKATLLLVETIQSGQASVTSIINSIVSQLAETSEEAKKKVEEMEKRNDEMRKEMELLRGMCKDALSTAQKERREADEEMEKKRNEMMMMMSSLMSSMSSLSESREKKQKEHDETIAEGVNRMGEVEMGWRDTMEEATDGLKKMEMESNEKMKNEICSSLPTLSSMGEKTREYSEKSGEERGEWRNKKEMVEEECIHQHLSSIISGLTSIDNLHATHAKTHMDTVAILENTSWILVDSSKAVDENMKRVLETVDEETKKMREIPPKDVDQTYRDLQDNPRPPSERELYAESEDEGEGEEGETSQDSQQGDDNEHSKKFKQRSKLRRSRFRVRDSLLETENDLHSPSKLICMRQKIDEEGSEASFGSDRTNRKVE</sequence>
<feature type="compositionally biased region" description="Acidic residues" evidence="15">
    <location>
        <begin position="899"/>
        <end position="912"/>
    </location>
</feature>
<evidence type="ECO:0000256" key="6">
    <source>
        <dbReference type="ARBA" id="ARBA00022776"/>
    </source>
</evidence>
<evidence type="ECO:0000256" key="8">
    <source>
        <dbReference type="ARBA" id="ARBA00023054"/>
    </source>
</evidence>
<feature type="compositionally biased region" description="Basic and acidic residues" evidence="15">
    <location>
        <begin position="778"/>
        <end position="796"/>
    </location>
</feature>
<evidence type="ECO:0000256" key="15">
    <source>
        <dbReference type="SAM" id="MobiDB-lite"/>
    </source>
</evidence>
<dbReference type="GO" id="GO:0007018">
    <property type="term" value="P:microtubule-based movement"/>
    <property type="evidence" value="ECO:0007669"/>
    <property type="project" value="InterPro"/>
</dbReference>
<comment type="subcellular location">
    <subcellularLocation>
        <location evidence="1">Cytoplasm</location>
        <location evidence="1">Cytoskeleton</location>
    </subcellularLocation>
</comment>
<dbReference type="GO" id="GO:0051231">
    <property type="term" value="P:spindle elongation"/>
    <property type="evidence" value="ECO:0007669"/>
    <property type="project" value="TreeGrafter"/>
</dbReference>
<keyword evidence="7 12" id="KW-0067">ATP-binding</keyword>
<feature type="region of interest" description="Disordered" evidence="15">
    <location>
        <begin position="868"/>
        <end position="984"/>
    </location>
</feature>
<dbReference type="GO" id="GO:0008574">
    <property type="term" value="F:plus-end-directed microtubule motor activity"/>
    <property type="evidence" value="ECO:0007669"/>
    <property type="project" value="TreeGrafter"/>
</dbReference>
<keyword evidence="18" id="KW-1185">Reference proteome</keyword>
<evidence type="ECO:0000256" key="13">
    <source>
        <dbReference type="RuleBase" id="RU000394"/>
    </source>
</evidence>
<comment type="similarity">
    <text evidence="12 13">Belongs to the TRAFAC class myosin-kinesin ATPase superfamily. Kinesin family.</text>
</comment>
<dbReference type="AlphaFoldDB" id="A0AAV5SMX3"/>
<keyword evidence="6" id="KW-0498">Mitosis</keyword>
<dbReference type="GO" id="GO:0005524">
    <property type="term" value="F:ATP binding"/>
    <property type="evidence" value="ECO:0007669"/>
    <property type="project" value="UniProtKB-UniRule"/>
</dbReference>
<dbReference type="Gene3D" id="3.40.850.10">
    <property type="entry name" value="Kinesin motor domain"/>
    <property type="match status" value="1"/>
</dbReference>
<feature type="domain" description="Kinesin motor" evidence="16">
    <location>
        <begin position="21"/>
        <end position="353"/>
    </location>
</feature>
<evidence type="ECO:0000256" key="12">
    <source>
        <dbReference type="PROSITE-ProRule" id="PRU00283"/>
    </source>
</evidence>
<dbReference type="FunFam" id="3.40.850.10:FF:000051">
    <property type="entry name" value="Kinesin-like protein bimC"/>
    <property type="match status" value="1"/>
</dbReference>